<dbReference type="Proteomes" id="UP000287651">
    <property type="component" value="Unassembled WGS sequence"/>
</dbReference>
<comment type="caution">
    <text evidence="1">The sequence shown here is derived from an EMBL/GenBank/DDBJ whole genome shotgun (WGS) entry which is preliminary data.</text>
</comment>
<accession>A0A426Z5U2</accession>
<evidence type="ECO:0000313" key="2">
    <source>
        <dbReference type="Proteomes" id="UP000287651"/>
    </source>
</evidence>
<protein>
    <submittedName>
        <fullName evidence="1">Uncharacterized protein</fullName>
    </submittedName>
</protein>
<gene>
    <name evidence="1" type="ORF">B296_00023881</name>
</gene>
<name>A0A426Z5U2_ENSVE</name>
<dbReference type="EMBL" id="AMZH03008247">
    <property type="protein sequence ID" value="RRT59355.1"/>
    <property type="molecule type" value="Genomic_DNA"/>
</dbReference>
<proteinExistence type="predicted"/>
<organism evidence="1 2">
    <name type="scientific">Ensete ventricosum</name>
    <name type="common">Abyssinian banana</name>
    <name type="synonym">Musa ensete</name>
    <dbReference type="NCBI Taxonomy" id="4639"/>
    <lineage>
        <taxon>Eukaryota</taxon>
        <taxon>Viridiplantae</taxon>
        <taxon>Streptophyta</taxon>
        <taxon>Embryophyta</taxon>
        <taxon>Tracheophyta</taxon>
        <taxon>Spermatophyta</taxon>
        <taxon>Magnoliopsida</taxon>
        <taxon>Liliopsida</taxon>
        <taxon>Zingiberales</taxon>
        <taxon>Musaceae</taxon>
        <taxon>Ensete</taxon>
    </lineage>
</organism>
<sequence length="68" mass="7492">MYAFYCNAASVHEMRVVDHVVTRLVSLCTCVDVDADGGGCRNVYNEDVGRLAVDQLGRSQPRFELGVI</sequence>
<dbReference type="AlphaFoldDB" id="A0A426Z5U2"/>
<reference evidence="1 2" key="1">
    <citation type="journal article" date="2014" name="Agronomy (Basel)">
        <title>A Draft Genome Sequence for Ensete ventricosum, the Drought-Tolerant Tree Against Hunger.</title>
        <authorList>
            <person name="Harrison J."/>
            <person name="Moore K.A."/>
            <person name="Paszkiewicz K."/>
            <person name="Jones T."/>
            <person name="Grant M."/>
            <person name="Ambacheew D."/>
            <person name="Muzemil S."/>
            <person name="Studholme D.J."/>
        </authorList>
    </citation>
    <scope>NUCLEOTIDE SEQUENCE [LARGE SCALE GENOMIC DNA]</scope>
</reference>
<evidence type="ECO:0000313" key="1">
    <source>
        <dbReference type="EMBL" id="RRT59355.1"/>
    </source>
</evidence>